<comment type="caution">
    <text evidence="1">The sequence shown here is derived from an EMBL/GenBank/DDBJ whole genome shotgun (WGS) entry which is preliminary data.</text>
</comment>
<dbReference type="Proteomes" id="UP000054988">
    <property type="component" value="Unassembled WGS sequence"/>
</dbReference>
<reference evidence="1 2" key="1">
    <citation type="submission" date="2015-12" db="EMBL/GenBank/DDBJ databases">
        <title>Draft genome sequence of Moniliophthora roreri, the causal agent of frosty pod rot of cacao.</title>
        <authorList>
            <person name="Aime M.C."/>
            <person name="Diaz-Valderrama J.R."/>
            <person name="Kijpornyongpan T."/>
            <person name="Phillips-Mora W."/>
        </authorList>
    </citation>
    <scope>NUCLEOTIDE SEQUENCE [LARGE SCALE GENOMIC DNA]</scope>
    <source>
        <strain evidence="1 2">MCA 2952</strain>
    </source>
</reference>
<gene>
    <name evidence="1" type="ORF">WG66_17467</name>
</gene>
<accession>A0A0W0F100</accession>
<dbReference type="eggNOG" id="ENOG502SXGV">
    <property type="taxonomic scope" value="Eukaryota"/>
</dbReference>
<protein>
    <recommendedName>
        <fullName evidence="3">Non-specific serine/threonine protein kinase</fullName>
    </recommendedName>
</protein>
<evidence type="ECO:0008006" key="3">
    <source>
        <dbReference type="Google" id="ProtNLM"/>
    </source>
</evidence>
<evidence type="ECO:0000313" key="1">
    <source>
        <dbReference type="EMBL" id="KTB29973.1"/>
    </source>
</evidence>
<evidence type="ECO:0000313" key="2">
    <source>
        <dbReference type="Proteomes" id="UP000054988"/>
    </source>
</evidence>
<dbReference type="InterPro" id="IPR011009">
    <property type="entry name" value="Kinase-like_dom_sf"/>
</dbReference>
<dbReference type="SUPFAM" id="SSF56112">
    <property type="entry name" value="Protein kinase-like (PK-like)"/>
    <property type="match status" value="1"/>
</dbReference>
<sequence length="250" mass="28493">MTTLCIRFPLTQWPGWHVSEFILNSSDQRSMLSPSSSSIIVQVDPETDSDYSSDSPVFRASIKDSLSDASSLHARQDGIRVALKFALREDLAEDLAQEAEVYENALEPLQGSAIPRCYGLFTGVGEEGQQIACLVLEHCGENINQPFCMLPLDIRMRILERLCDLHKCGVHHGDFAERNVLTHNNEIRLIDFDQTEFHDCDCERTFDFRPGAKLPEPEEFGCPALWEICRSEMRLWDESYDLHEDRLAKL</sequence>
<dbReference type="InterPro" id="IPR052396">
    <property type="entry name" value="Meiotic_Drive_Suppr_Kinase"/>
</dbReference>
<organism evidence="1 2">
    <name type="scientific">Moniliophthora roreri</name>
    <name type="common">Frosty pod rot fungus</name>
    <name type="synonym">Monilia roreri</name>
    <dbReference type="NCBI Taxonomy" id="221103"/>
    <lineage>
        <taxon>Eukaryota</taxon>
        <taxon>Fungi</taxon>
        <taxon>Dikarya</taxon>
        <taxon>Basidiomycota</taxon>
        <taxon>Agaricomycotina</taxon>
        <taxon>Agaricomycetes</taxon>
        <taxon>Agaricomycetidae</taxon>
        <taxon>Agaricales</taxon>
        <taxon>Marasmiineae</taxon>
        <taxon>Marasmiaceae</taxon>
        <taxon>Moniliophthora</taxon>
    </lineage>
</organism>
<dbReference type="AlphaFoldDB" id="A0A0W0F100"/>
<dbReference type="PANTHER" id="PTHR37171">
    <property type="entry name" value="SERINE/THREONINE-PROTEIN KINASE YRZF-RELATED"/>
    <property type="match status" value="1"/>
</dbReference>
<name>A0A0W0F100_MONRR</name>
<dbReference type="PANTHER" id="PTHR37171:SF1">
    <property type="entry name" value="SERINE_THREONINE-PROTEIN KINASE YRZF-RELATED"/>
    <property type="match status" value="1"/>
</dbReference>
<proteinExistence type="predicted"/>
<dbReference type="Gene3D" id="1.10.510.10">
    <property type="entry name" value="Transferase(Phosphotransferase) domain 1"/>
    <property type="match status" value="1"/>
</dbReference>
<dbReference type="EMBL" id="LATX01002402">
    <property type="protein sequence ID" value="KTB29973.1"/>
    <property type="molecule type" value="Genomic_DNA"/>
</dbReference>